<evidence type="ECO:0000313" key="2">
    <source>
        <dbReference type="Proteomes" id="UP000217763"/>
    </source>
</evidence>
<dbReference type="RefSeq" id="WP_094039662.1">
    <property type="nucleotide sequence ID" value="NZ_CP012621.1"/>
</dbReference>
<dbReference type="EMBL" id="CP012621">
    <property type="protein sequence ID" value="ATG73846.1"/>
    <property type="molecule type" value="Genomic_DNA"/>
</dbReference>
<dbReference type="KEGG" id="zdf:AN401_08205"/>
<gene>
    <name evidence="1" type="ORF">AN401_08205</name>
</gene>
<dbReference type="Proteomes" id="UP000217763">
    <property type="component" value="Chromosome"/>
</dbReference>
<sequence length="242" mass="25521">MTELLPARLYAPLALTAVAALGLLIWVLRNGDLCPGQRRRISDGLMSAWAVFGLALMLGVEAGAPRPLLWLGGLALAAGLGSVLYQARLQGKRSLGLSWHYPALGLAVLYGLWLGWLMGPGWALLAAGCGGCVFAHLIMVRAKHRLQAFNTLLPLAGSLFGVCWLLALLVRSLGLGEAQLQGLVMPFVQVSAAVLIGALVWFAPLLRKEQTKPPVIAVAALLMIGALTLGQGIIWHTAGNIG</sequence>
<organism evidence="1 2">
    <name type="scientific">Zobellella denitrificans</name>
    <dbReference type="NCBI Taxonomy" id="347534"/>
    <lineage>
        <taxon>Bacteria</taxon>
        <taxon>Pseudomonadati</taxon>
        <taxon>Pseudomonadota</taxon>
        <taxon>Gammaproteobacteria</taxon>
        <taxon>Aeromonadales</taxon>
        <taxon>Aeromonadaceae</taxon>
        <taxon>Zobellella</taxon>
    </lineage>
</organism>
<accession>A0A231MZE1</accession>
<evidence type="ECO:0000313" key="1">
    <source>
        <dbReference type="EMBL" id="ATG73846.1"/>
    </source>
</evidence>
<name>A0A231MZE1_9GAMM</name>
<keyword evidence="2" id="KW-1185">Reference proteome</keyword>
<reference evidence="2" key="1">
    <citation type="submission" date="2015-09" db="EMBL/GenBank/DDBJ databases">
        <authorList>
            <person name="Shao Z."/>
            <person name="Wang L."/>
        </authorList>
    </citation>
    <scope>NUCLEOTIDE SEQUENCE [LARGE SCALE GENOMIC DNA]</scope>
    <source>
        <strain evidence="2">F13-1</strain>
    </source>
</reference>
<protein>
    <submittedName>
        <fullName evidence="1">Uncharacterized protein</fullName>
    </submittedName>
</protein>
<proteinExistence type="predicted"/>
<dbReference type="AlphaFoldDB" id="A0A231MZE1"/>
<dbReference type="OrthoDB" id="5915482at2"/>